<keyword evidence="2" id="KW-1185">Reference proteome</keyword>
<sequence>MPDTNPRYKVIIRCTECGEKYILRGTPNGEGGFDTGFKRCVCGNEKKLEMDITHE</sequence>
<accession>A0A1H3NBS8</accession>
<dbReference type="AlphaFoldDB" id="A0A1H3NBS8"/>
<dbReference type="STRING" id="1503961.SAMN05421736_10415"/>
<reference evidence="2" key="1">
    <citation type="submission" date="2016-10" db="EMBL/GenBank/DDBJ databases">
        <authorList>
            <person name="Varghese N."/>
            <person name="Submissions S."/>
        </authorList>
    </citation>
    <scope>NUCLEOTIDE SEQUENCE [LARGE SCALE GENOMIC DNA]</scope>
    <source>
        <strain evidence="2">SP</strain>
    </source>
</reference>
<dbReference type="EMBL" id="FNPI01000004">
    <property type="protein sequence ID" value="SDY86193.1"/>
    <property type="molecule type" value="Genomic_DNA"/>
</dbReference>
<dbReference type="Proteomes" id="UP000198935">
    <property type="component" value="Unassembled WGS sequence"/>
</dbReference>
<proteinExistence type="predicted"/>
<evidence type="ECO:0000313" key="1">
    <source>
        <dbReference type="EMBL" id="SDY86193.1"/>
    </source>
</evidence>
<organism evidence="1 2">
    <name type="scientific">Evansella caseinilytica</name>
    <dbReference type="NCBI Taxonomy" id="1503961"/>
    <lineage>
        <taxon>Bacteria</taxon>
        <taxon>Bacillati</taxon>
        <taxon>Bacillota</taxon>
        <taxon>Bacilli</taxon>
        <taxon>Bacillales</taxon>
        <taxon>Bacillaceae</taxon>
        <taxon>Evansella</taxon>
    </lineage>
</organism>
<gene>
    <name evidence="1" type="ORF">SAMN05421736_10415</name>
</gene>
<evidence type="ECO:0000313" key="2">
    <source>
        <dbReference type="Proteomes" id="UP000198935"/>
    </source>
</evidence>
<protein>
    <submittedName>
        <fullName evidence="1">Uncharacterized protein</fullName>
    </submittedName>
</protein>
<name>A0A1H3NBS8_9BACI</name>